<proteinExistence type="predicted"/>
<sequence length="765" mass="90911">MQEPERFERYTPKFPLPVDITSMSRQDTICQFCGISYLIHNEIKALEIKCQKLEADLTYYTGISSREAALEQLLQTERTRITDLESAVSINSHKLNEMTRKRQLAQDQLEQSKIAHQETKLALSQCSSNTRATCTQIQHIRKEHSSLKDFYLKEIKNWKTYFSTIEMALQKEIQTTIDKYTKQMNNYQTETERYQQQMNETNKSLRDFQIKYQQLQLESKESHTKTQNDLEAARKEIQIHQNELSRLHQQISQIEHIRLQLQNELEQTKQQCRQLEQKILDKDESKKNVDLLIDQYRQQLTNEKELRIKTDSELENVRSKLIKLTNEHEELNITKKEFETNELNTRRKMDEVNRSRQAILDRTRDEYEKLLGKYNDLDEVYRELVNIREKETLESEMIRRELERLHNENIELTKQRETLNITHDIQIKKVHDTYAIKLHEAEQWPDRLQTELNHQREQHRIQMIELERQLKKNFTIELDIEKQKTSGLLRKYEKDSDHSTQKLRYELISTEKVSIEQRQYYEQQIEQLQRDKNDLKKELDTLRDVLKELHEQINNQHAINNDQINTLKLKEDLLAKETNLFQAQSIINELKKELEQAREEMITLQETVHKECTEREQLKDSLIEARQQLLAMKKNGVLSGKTGRSLHSPPVAFEEIERRVSGPLPISHQQNQQYPSIVHNQNSSFVQSEPSTRDNTLPGDTADLMARPMSSSYGVPYRHKPLPPINPQQLQQQQQGRRGSVPSTNKAEQLLENQRRIARFIKHIK</sequence>
<comment type="caution">
    <text evidence="3">The sequence shown here is derived from an EMBL/GenBank/DDBJ whole genome shotgun (WGS) entry which is preliminary data.</text>
</comment>
<feature type="coiled-coil region" evidence="1">
    <location>
        <begin position="170"/>
        <end position="285"/>
    </location>
</feature>
<evidence type="ECO:0000313" key="5">
    <source>
        <dbReference type="Proteomes" id="UP000663854"/>
    </source>
</evidence>
<dbReference type="InterPro" id="IPR038799">
    <property type="entry name" value="LEKR1"/>
</dbReference>
<evidence type="ECO:0000256" key="2">
    <source>
        <dbReference type="SAM" id="MobiDB-lite"/>
    </source>
</evidence>
<reference evidence="3" key="1">
    <citation type="submission" date="2021-02" db="EMBL/GenBank/DDBJ databases">
        <authorList>
            <person name="Nowell W R."/>
        </authorList>
    </citation>
    <scope>NUCLEOTIDE SEQUENCE</scope>
</reference>
<evidence type="ECO:0000313" key="4">
    <source>
        <dbReference type="EMBL" id="CAF1160931.1"/>
    </source>
</evidence>
<feature type="coiled-coil region" evidence="1">
    <location>
        <begin position="580"/>
        <end position="635"/>
    </location>
</feature>
<protein>
    <submittedName>
        <fullName evidence="3">Uncharacterized protein</fullName>
    </submittedName>
</protein>
<dbReference type="AlphaFoldDB" id="A0A813Z3V7"/>
<evidence type="ECO:0000256" key="1">
    <source>
        <dbReference type="SAM" id="Coils"/>
    </source>
</evidence>
<dbReference type="EMBL" id="CAJNOH010000128">
    <property type="protein sequence ID" value="CAF0892859.1"/>
    <property type="molecule type" value="Genomic_DNA"/>
</dbReference>
<keyword evidence="6" id="KW-1185">Reference proteome</keyword>
<evidence type="ECO:0000313" key="6">
    <source>
        <dbReference type="Proteomes" id="UP000663870"/>
    </source>
</evidence>
<keyword evidence="1" id="KW-0175">Coiled coil</keyword>
<dbReference type="Proteomes" id="UP000663854">
    <property type="component" value="Unassembled WGS sequence"/>
</dbReference>
<feature type="coiled-coil region" evidence="1">
    <location>
        <begin position="518"/>
        <end position="556"/>
    </location>
</feature>
<feature type="compositionally biased region" description="Polar residues" evidence="2">
    <location>
        <begin position="684"/>
        <end position="695"/>
    </location>
</feature>
<accession>A0A813Z3V7</accession>
<gene>
    <name evidence="4" type="ORF">JXQ802_LOCUS22257</name>
    <name evidence="3" type="ORF">PYM288_LOCUS9113</name>
</gene>
<name>A0A813Z3V7_9BILA</name>
<evidence type="ECO:0000313" key="3">
    <source>
        <dbReference type="EMBL" id="CAF0892859.1"/>
    </source>
</evidence>
<dbReference type="Proteomes" id="UP000663870">
    <property type="component" value="Unassembled WGS sequence"/>
</dbReference>
<feature type="region of interest" description="Disordered" evidence="2">
    <location>
        <begin position="684"/>
        <end position="750"/>
    </location>
</feature>
<dbReference type="PANTHER" id="PTHR34251:SF1">
    <property type="entry name" value="LEUCINE, GLUTAMATE AND LYSINE RICH 1"/>
    <property type="match status" value="1"/>
</dbReference>
<organism evidence="3 5">
    <name type="scientific">Rotaria sordida</name>
    <dbReference type="NCBI Taxonomy" id="392033"/>
    <lineage>
        <taxon>Eukaryota</taxon>
        <taxon>Metazoa</taxon>
        <taxon>Spiralia</taxon>
        <taxon>Gnathifera</taxon>
        <taxon>Rotifera</taxon>
        <taxon>Eurotatoria</taxon>
        <taxon>Bdelloidea</taxon>
        <taxon>Philodinida</taxon>
        <taxon>Philodinidae</taxon>
        <taxon>Rotaria</taxon>
    </lineage>
</organism>
<dbReference type="EMBL" id="CAJNOL010000672">
    <property type="protein sequence ID" value="CAF1160931.1"/>
    <property type="molecule type" value="Genomic_DNA"/>
</dbReference>
<feature type="coiled-coil region" evidence="1">
    <location>
        <begin position="314"/>
        <end position="422"/>
    </location>
</feature>
<dbReference type="PANTHER" id="PTHR34251">
    <property type="entry name" value="LEUCINE-, GLUTAMATE- AND LYSINE-RICH PROTEIN 1"/>
    <property type="match status" value="1"/>
</dbReference>